<keyword evidence="5" id="KW-1185">Reference proteome</keyword>
<accession>A0A084VKS7</accession>
<evidence type="ECO:0000256" key="2">
    <source>
        <dbReference type="SAM" id="SignalP"/>
    </source>
</evidence>
<organism evidence="3">
    <name type="scientific">Anopheles sinensis</name>
    <name type="common">Mosquito</name>
    <dbReference type="NCBI Taxonomy" id="74873"/>
    <lineage>
        <taxon>Eukaryota</taxon>
        <taxon>Metazoa</taxon>
        <taxon>Ecdysozoa</taxon>
        <taxon>Arthropoda</taxon>
        <taxon>Hexapoda</taxon>
        <taxon>Insecta</taxon>
        <taxon>Pterygota</taxon>
        <taxon>Neoptera</taxon>
        <taxon>Endopterygota</taxon>
        <taxon>Diptera</taxon>
        <taxon>Nematocera</taxon>
        <taxon>Culicoidea</taxon>
        <taxon>Culicidae</taxon>
        <taxon>Anophelinae</taxon>
        <taxon>Anopheles</taxon>
    </lineage>
</organism>
<dbReference type="EMBL" id="ATLV01014248">
    <property type="status" value="NOT_ANNOTATED_CDS"/>
    <property type="molecule type" value="Genomic_DNA"/>
</dbReference>
<dbReference type="EMBL" id="KE524949">
    <property type="protein sequence ID" value="KFB38571.1"/>
    <property type="molecule type" value="Genomic_DNA"/>
</dbReference>
<evidence type="ECO:0000313" key="5">
    <source>
        <dbReference type="Proteomes" id="UP000030765"/>
    </source>
</evidence>
<name>A0A084VKS7_ANOSI</name>
<reference evidence="3 5" key="1">
    <citation type="journal article" date="2014" name="BMC Genomics">
        <title>Genome sequence of Anopheles sinensis provides insight into genetics basis of mosquito competence for malaria parasites.</title>
        <authorList>
            <person name="Zhou D."/>
            <person name="Zhang D."/>
            <person name="Ding G."/>
            <person name="Shi L."/>
            <person name="Hou Q."/>
            <person name="Ye Y."/>
            <person name="Xu Y."/>
            <person name="Zhou H."/>
            <person name="Xiong C."/>
            <person name="Li S."/>
            <person name="Yu J."/>
            <person name="Hong S."/>
            <person name="Yu X."/>
            <person name="Zou P."/>
            <person name="Chen C."/>
            <person name="Chang X."/>
            <person name="Wang W."/>
            <person name="Lv Y."/>
            <person name="Sun Y."/>
            <person name="Ma L."/>
            <person name="Shen B."/>
            <person name="Zhu C."/>
        </authorList>
    </citation>
    <scope>NUCLEOTIDE SEQUENCE [LARGE SCALE GENOMIC DNA]</scope>
</reference>
<protein>
    <submittedName>
        <fullName evidence="3 4">Diguanylate cyclase/phosphodiesterase</fullName>
    </submittedName>
</protein>
<sequence length="97" mass="10813">MATHVTLVTLCCWGLFGMLWTVEPAAGYKLSSSDPDTIRINLEPYFRRHSAATTSEGDIMETKHSKDANRGRASHSIIQGDRDGRKVILCERFSGSR</sequence>
<keyword evidence="2" id="KW-0732">Signal</keyword>
<feature type="chain" id="PRO_5010759850" evidence="2">
    <location>
        <begin position="28"/>
        <end position="97"/>
    </location>
</feature>
<evidence type="ECO:0000256" key="1">
    <source>
        <dbReference type="SAM" id="MobiDB-lite"/>
    </source>
</evidence>
<gene>
    <name evidence="3" type="ORF">ZHAS_00005945</name>
</gene>
<feature type="signal peptide" evidence="2">
    <location>
        <begin position="1"/>
        <end position="27"/>
    </location>
</feature>
<evidence type="ECO:0000313" key="4">
    <source>
        <dbReference type="EnsemblMetazoa" id="ASIC005945-PA"/>
    </source>
</evidence>
<dbReference type="VEuPathDB" id="VectorBase:ASIC005945"/>
<proteinExistence type="predicted"/>
<reference evidence="4" key="2">
    <citation type="submission" date="2020-05" db="UniProtKB">
        <authorList>
            <consortium name="EnsemblMetazoa"/>
        </authorList>
    </citation>
    <scope>IDENTIFICATION</scope>
</reference>
<dbReference type="AlphaFoldDB" id="A0A084VKS7"/>
<dbReference type="EnsemblMetazoa" id="ASIC005945-RA">
    <property type="protein sequence ID" value="ASIC005945-PA"/>
    <property type="gene ID" value="ASIC005945"/>
</dbReference>
<feature type="compositionally biased region" description="Basic and acidic residues" evidence="1">
    <location>
        <begin position="60"/>
        <end position="70"/>
    </location>
</feature>
<evidence type="ECO:0000313" key="3">
    <source>
        <dbReference type="EMBL" id="KFB38571.1"/>
    </source>
</evidence>
<dbReference type="Proteomes" id="UP000030765">
    <property type="component" value="Unassembled WGS sequence"/>
</dbReference>
<feature type="region of interest" description="Disordered" evidence="1">
    <location>
        <begin position="53"/>
        <end position="76"/>
    </location>
</feature>